<name>A0A015JQC2_RHIIW</name>
<evidence type="ECO:0000313" key="4">
    <source>
        <dbReference type="Proteomes" id="UP000022910"/>
    </source>
</evidence>
<dbReference type="InterPro" id="IPR011009">
    <property type="entry name" value="Kinase-like_dom_sf"/>
</dbReference>
<dbReference type="GO" id="GO:0004672">
    <property type="term" value="F:protein kinase activity"/>
    <property type="evidence" value="ECO:0007669"/>
    <property type="project" value="InterPro"/>
</dbReference>
<reference evidence="3 4" key="1">
    <citation type="submission" date="2014-02" db="EMBL/GenBank/DDBJ databases">
        <title>Single nucleus genome sequencing reveals high similarity among nuclei of an endomycorrhizal fungus.</title>
        <authorList>
            <person name="Lin K."/>
            <person name="Geurts R."/>
            <person name="Zhang Z."/>
            <person name="Limpens E."/>
            <person name="Saunders D.G."/>
            <person name="Mu D."/>
            <person name="Pang E."/>
            <person name="Cao H."/>
            <person name="Cha H."/>
            <person name="Lin T."/>
            <person name="Zhou Q."/>
            <person name="Shang Y."/>
            <person name="Li Y."/>
            <person name="Ivanov S."/>
            <person name="Sharma T."/>
            <person name="Velzen R.V."/>
            <person name="Ruijter N.D."/>
            <person name="Aanen D.K."/>
            <person name="Win J."/>
            <person name="Kamoun S."/>
            <person name="Bisseling T."/>
            <person name="Huang S."/>
        </authorList>
    </citation>
    <scope>NUCLEOTIDE SEQUENCE [LARGE SCALE GENOMIC DNA]</scope>
    <source>
        <strain evidence="4">DAOM197198w</strain>
    </source>
</reference>
<dbReference type="PANTHER" id="PTHR23257">
    <property type="entry name" value="SERINE-THREONINE PROTEIN KINASE"/>
    <property type="match status" value="1"/>
</dbReference>
<keyword evidence="3" id="KW-0418">Kinase</keyword>
<protein>
    <submittedName>
        <fullName evidence="3">Polo kinase CDC5</fullName>
    </submittedName>
</protein>
<dbReference type="Proteomes" id="UP000022910">
    <property type="component" value="Unassembled WGS sequence"/>
</dbReference>
<comment type="caution">
    <text evidence="3">The sequence shown here is derived from an EMBL/GenBank/DDBJ whole genome shotgun (WGS) entry which is preliminary data.</text>
</comment>
<keyword evidence="4" id="KW-1185">Reference proteome</keyword>
<dbReference type="GO" id="GO:0005737">
    <property type="term" value="C:cytoplasm"/>
    <property type="evidence" value="ECO:0007669"/>
    <property type="project" value="TreeGrafter"/>
</dbReference>
<dbReference type="HOGENOM" id="CLU_000288_7_34_1"/>
<feature type="region of interest" description="Disordered" evidence="1">
    <location>
        <begin position="416"/>
        <end position="446"/>
    </location>
</feature>
<gene>
    <name evidence="3" type="ORF">RirG_209250</name>
</gene>
<evidence type="ECO:0000259" key="2">
    <source>
        <dbReference type="PROSITE" id="PS50011"/>
    </source>
</evidence>
<sequence>MDHSEKNRIINLDEKKSEAIINYKDNNGYIEGTKRICEKCQNECLGKLYCEYCFRKFLRSNFSKWTSGSDKIDNLIRKCQMESITPNRIIEWIPYDHFQNIKYLTNSRYSEIFTAKWIGGSYNKWDSEKQELRRYGTRDVILKKSNNFKSVEQSYFFEEATLLLSMSSKWRNLVKCFGITQDPLTENYMLVMKQMDIDLRKYLQKYHNQLTWRERINIVYIIIYALSIIHKENTIHGDLHSGNILYKEYYNSWYIGDIALRGPVNKPVESIYGNLPYIAPEVIAGKDYTVESDIYSIAMLMWEISSGQPPFNNYEHDFDVTMKIINGIRPKIVPETPLEYKKLMQQCWDADPSNRPDGNTLKSKIEELKAMYKNDNQKAINQELKSQNPSIINQSNKDLKDNQIGNTSKIYIFKNLPEPKNATEDEQEDDEGNIYNNPNLHSEDQDELEIPEIDDMSELYNKGTSDFNSNMEEKEQVESNNDIGSENQTNEIQTNGNTNEIQTNKIQTNEIQTNGNTNEIQTNEIQTNEIQTNDNQIYENQTNENYFKVPEDEEKKSKNKKNFVGTVKGSINKISKFVKSNLDKKDKKFDKNDKNDNKGQFQKQEYDNGKVS</sequence>
<organism evidence="3 4">
    <name type="scientific">Rhizophagus irregularis (strain DAOM 197198w)</name>
    <name type="common">Glomus intraradices</name>
    <dbReference type="NCBI Taxonomy" id="1432141"/>
    <lineage>
        <taxon>Eukaryota</taxon>
        <taxon>Fungi</taxon>
        <taxon>Fungi incertae sedis</taxon>
        <taxon>Mucoromycota</taxon>
        <taxon>Glomeromycotina</taxon>
        <taxon>Glomeromycetes</taxon>
        <taxon>Glomerales</taxon>
        <taxon>Glomeraceae</taxon>
        <taxon>Rhizophagus</taxon>
    </lineage>
</organism>
<dbReference type="InterPro" id="IPR001245">
    <property type="entry name" value="Ser-Thr/Tyr_kinase_cat_dom"/>
</dbReference>
<dbReference type="InterPro" id="IPR000719">
    <property type="entry name" value="Prot_kinase_dom"/>
</dbReference>
<feature type="region of interest" description="Disordered" evidence="1">
    <location>
        <begin position="472"/>
        <end position="499"/>
    </location>
</feature>
<feature type="compositionally biased region" description="Polar residues" evidence="1">
    <location>
        <begin position="478"/>
        <end position="499"/>
    </location>
</feature>
<proteinExistence type="predicted"/>
<dbReference type="GO" id="GO:0007165">
    <property type="term" value="P:signal transduction"/>
    <property type="evidence" value="ECO:0007669"/>
    <property type="project" value="TreeGrafter"/>
</dbReference>
<dbReference type="EMBL" id="JEMT01027426">
    <property type="protein sequence ID" value="EXX57214.1"/>
    <property type="molecule type" value="Genomic_DNA"/>
</dbReference>
<dbReference type="GO" id="GO:0005524">
    <property type="term" value="F:ATP binding"/>
    <property type="evidence" value="ECO:0007669"/>
    <property type="project" value="InterPro"/>
</dbReference>
<dbReference type="OrthoDB" id="2791079at2759"/>
<feature type="compositionally biased region" description="Basic and acidic residues" evidence="1">
    <location>
        <begin position="581"/>
        <end position="597"/>
    </location>
</feature>
<accession>A0A015JQC2</accession>
<feature type="region of interest" description="Disordered" evidence="1">
    <location>
        <begin position="580"/>
        <end position="612"/>
    </location>
</feature>
<dbReference type="SUPFAM" id="SSF56112">
    <property type="entry name" value="Protein kinase-like (PK-like)"/>
    <property type="match status" value="1"/>
</dbReference>
<dbReference type="InterPro" id="IPR050167">
    <property type="entry name" value="Ser_Thr_protein_kinase"/>
</dbReference>
<evidence type="ECO:0000313" key="3">
    <source>
        <dbReference type="EMBL" id="EXX57214.1"/>
    </source>
</evidence>
<feature type="domain" description="Protein kinase" evidence="2">
    <location>
        <begin position="98"/>
        <end position="368"/>
    </location>
</feature>
<dbReference type="AlphaFoldDB" id="A0A015JQC2"/>
<dbReference type="Pfam" id="PF07714">
    <property type="entry name" value="PK_Tyr_Ser-Thr"/>
    <property type="match status" value="1"/>
</dbReference>
<keyword evidence="3" id="KW-0808">Transferase</keyword>
<dbReference type="Gene3D" id="1.10.510.10">
    <property type="entry name" value="Transferase(Phosphotransferase) domain 1"/>
    <property type="match status" value="1"/>
</dbReference>
<dbReference type="PROSITE" id="PS50011">
    <property type="entry name" value="PROTEIN_KINASE_DOM"/>
    <property type="match status" value="1"/>
</dbReference>
<evidence type="ECO:0000256" key="1">
    <source>
        <dbReference type="SAM" id="MobiDB-lite"/>
    </source>
</evidence>